<dbReference type="GeneID" id="87895061"/>
<feature type="chain" id="PRO_5045562674" evidence="2">
    <location>
        <begin position="21"/>
        <end position="337"/>
    </location>
</feature>
<keyword evidence="4" id="KW-1185">Reference proteome</keyword>
<gene>
    <name evidence="3" type="ORF">QC761_123170</name>
</gene>
<comment type="caution">
    <text evidence="3">The sequence shown here is derived from an EMBL/GenBank/DDBJ whole genome shotgun (WGS) entry which is preliminary data.</text>
</comment>
<accession>A0ABR0FTZ1</accession>
<dbReference type="Proteomes" id="UP001322138">
    <property type="component" value="Unassembled WGS sequence"/>
</dbReference>
<proteinExistence type="predicted"/>
<feature type="signal peptide" evidence="2">
    <location>
        <begin position="1"/>
        <end position="20"/>
    </location>
</feature>
<dbReference type="EMBL" id="JAFFGZ010000002">
    <property type="protein sequence ID" value="KAK4647181.1"/>
    <property type="molecule type" value="Genomic_DNA"/>
</dbReference>
<evidence type="ECO:0000313" key="3">
    <source>
        <dbReference type="EMBL" id="KAK4647181.1"/>
    </source>
</evidence>
<evidence type="ECO:0000256" key="1">
    <source>
        <dbReference type="SAM" id="MobiDB-lite"/>
    </source>
</evidence>
<sequence>MMVRKYLPLIVLVQPGVVTAILEQYVEVVHTIDVQAIHVNNFPPPNMTVQAMALQAGVTACSVANLVVTSCASAGALATTAPLGEMFDCLCCFSGTALYPAYSSCASYIYNSVEGATSAFSAMSVIWDGCLSVSPICSNRPTTPRTTTVDASTTRDVVTAGPSSTPRACASFANIVRSCSSKIPNFTAISDRELAECMCYDPFGSYTTVAEDYASTCAAWATTGRSTDYSIFAAFTTFCDDYPPGGATIRGSSGGGNDNGDIILTSAGSRSLGGNGNIVDLIPTASPTEPPPNDEESNTTPTPPPSPSGPSGAMSLRDARYGLLSWIMLALSAYMLC</sequence>
<name>A0ABR0FTZ1_9PEZI</name>
<evidence type="ECO:0000313" key="4">
    <source>
        <dbReference type="Proteomes" id="UP001322138"/>
    </source>
</evidence>
<reference evidence="3 4" key="1">
    <citation type="journal article" date="2023" name="bioRxiv">
        <title>High-quality genome assemblies of four members of thePodospora anserinaspecies complex.</title>
        <authorList>
            <person name="Ament-Velasquez S.L."/>
            <person name="Vogan A.A."/>
            <person name="Wallerman O."/>
            <person name="Hartmann F."/>
            <person name="Gautier V."/>
            <person name="Silar P."/>
            <person name="Giraud T."/>
            <person name="Johannesson H."/>
        </authorList>
    </citation>
    <scope>NUCLEOTIDE SEQUENCE [LARGE SCALE GENOMIC DNA]</scope>
    <source>
        <strain evidence="3 4">CBS 112042</strain>
    </source>
</reference>
<dbReference type="RefSeq" id="XP_062736157.1">
    <property type="nucleotide sequence ID" value="XM_062875579.1"/>
</dbReference>
<protein>
    <submittedName>
        <fullName evidence="3">Uncharacterized protein</fullName>
    </submittedName>
</protein>
<keyword evidence="2" id="KW-0732">Signal</keyword>
<evidence type="ECO:0000256" key="2">
    <source>
        <dbReference type="SAM" id="SignalP"/>
    </source>
</evidence>
<feature type="region of interest" description="Disordered" evidence="1">
    <location>
        <begin position="274"/>
        <end position="314"/>
    </location>
</feature>
<organism evidence="3 4">
    <name type="scientific">Podospora bellae-mahoneyi</name>
    <dbReference type="NCBI Taxonomy" id="2093777"/>
    <lineage>
        <taxon>Eukaryota</taxon>
        <taxon>Fungi</taxon>
        <taxon>Dikarya</taxon>
        <taxon>Ascomycota</taxon>
        <taxon>Pezizomycotina</taxon>
        <taxon>Sordariomycetes</taxon>
        <taxon>Sordariomycetidae</taxon>
        <taxon>Sordariales</taxon>
        <taxon>Podosporaceae</taxon>
        <taxon>Podospora</taxon>
    </lineage>
</organism>